<feature type="non-terminal residue" evidence="1">
    <location>
        <position position="1"/>
    </location>
</feature>
<accession>W1Y520</accession>
<comment type="caution">
    <text evidence="1">The sequence shown here is derived from an EMBL/GenBank/DDBJ whole genome shotgun (WGS) entry which is preliminary data.</text>
</comment>
<protein>
    <submittedName>
        <fullName evidence="1">Uncharacterized protein</fullName>
    </submittedName>
</protein>
<sequence length="33" mass="3907">PELVNAPIYVKFDSTVPNFNNYEYYGNVEYFIS</sequence>
<organism evidence="1">
    <name type="scientific">human gut metagenome</name>
    <dbReference type="NCBI Taxonomy" id="408170"/>
    <lineage>
        <taxon>unclassified sequences</taxon>
        <taxon>metagenomes</taxon>
        <taxon>organismal metagenomes</taxon>
    </lineage>
</organism>
<evidence type="ECO:0000313" key="1">
    <source>
        <dbReference type="EMBL" id="ETJ37653.1"/>
    </source>
</evidence>
<gene>
    <name evidence="1" type="ORF">Q604_UNBC08140G0001</name>
</gene>
<reference evidence="1" key="1">
    <citation type="submission" date="2013-12" db="EMBL/GenBank/DDBJ databases">
        <title>A Varibaculum cambriense genome reconstructed from a premature infant gut community with otherwise low bacterial novelty that shifts toward anaerobic metabolism during the third week of life.</title>
        <authorList>
            <person name="Brown C.T."/>
            <person name="Sharon I."/>
            <person name="Thomas B.C."/>
            <person name="Castelle C.J."/>
            <person name="Morowitz M.J."/>
            <person name="Banfield J.F."/>
        </authorList>
    </citation>
    <scope>NUCLEOTIDE SEQUENCE</scope>
</reference>
<name>W1Y520_9ZZZZ</name>
<dbReference type="EMBL" id="AZMM01008140">
    <property type="protein sequence ID" value="ETJ37653.1"/>
    <property type="molecule type" value="Genomic_DNA"/>
</dbReference>
<proteinExistence type="predicted"/>
<dbReference type="AlphaFoldDB" id="W1Y520"/>